<comment type="subcellular location">
    <subcellularLocation>
        <location evidence="1">Cell membrane</location>
        <topology evidence="1">Multi-pass membrane protein</topology>
    </subcellularLocation>
</comment>
<keyword evidence="3 10" id="KW-0812">Transmembrane</keyword>
<keyword evidence="4 10" id="KW-1133">Transmembrane helix</keyword>
<gene>
    <name evidence="12" type="ORF">PEVE_00031988</name>
</gene>
<keyword evidence="6 10" id="KW-0472">Membrane</keyword>
<keyword evidence="8" id="KW-0325">Glycoprotein</keyword>
<dbReference type="Proteomes" id="UP001159427">
    <property type="component" value="Unassembled WGS sequence"/>
</dbReference>
<dbReference type="Gene3D" id="1.20.1070.10">
    <property type="entry name" value="Rhodopsin 7-helix transmembrane proteins"/>
    <property type="match status" value="1"/>
</dbReference>
<feature type="transmembrane region" description="Helical" evidence="10">
    <location>
        <begin position="145"/>
        <end position="167"/>
    </location>
</feature>
<evidence type="ECO:0000259" key="11">
    <source>
        <dbReference type="PROSITE" id="PS50262"/>
    </source>
</evidence>
<evidence type="ECO:0000256" key="10">
    <source>
        <dbReference type="SAM" id="Phobius"/>
    </source>
</evidence>
<evidence type="ECO:0000313" key="12">
    <source>
        <dbReference type="EMBL" id="CAH3027602.1"/>
    </source>
</evidence>
<reference evidence="12 13" key="1">
    <citation type="submission" date="2022-05" db="EMBL/GenBank/DDBJ databases">
        <authorList>
            <consortium name="Genoscope - CEA"/>
            <person name="William W."/>
        </authorList>
    </citation>
    <scope>NUCLEOTIDE SEQUENCE [LARGE SCALE GENOMIC DNA]</scope>
</reference>
<keyword evidence="2" id="KW-1003">Cell membrane</keyword>
<evidence type="ECO:0000256" key="6">
    <source>
        <dbReference type="ARBA" id="ARBA00023136"/>
    </source>
</evidence>
<dbReference type="CDD" id="cd00637">
    <property type="entry name" value="7tm_classA_rhodopsin-like"/>
    <property type="match status" value="1"/>
</dbReference>
<keyword evidence="7" id="KW-0675">Receptor</keyword>
<keyword evidence="5" id="KW-0297">G-protein coupled receptor</keyword>
<evidence type="ECO:0000313" key="13">
    <source>
        <dbReference type="Proteomes" id="UP001159427"/>
    </source>
</evidence>
<feature type="transmembrane region" description="Helical" evidence="10">
    <location>
        <begin position="324"/>
        <end position="342"/>
    </location>
</feature>
<dbReference type="InterPro" id="IPR017452">
    <property type="entry name" value="GPCR_Rhodpsn_7TM"/>
</dbReference>
<dbReference type="PROSITE" id="PS50262">
    <property type="entry name" value="G_PROTEIN_RECEP_F1_2"/>
    <property type="match status" value="1"/>
</dbReference>
<evidence type="ECO:0000256" key="5">
    <source>
        <dbReference type="ARBA" id="ARBA00023040"/>
    </source>
</evidence>
<organism evidence="12 13">
    <name type="scientific">Porites evermanni</name>
    <dbReference type="NCBI Taxonomy" id="104178"/>
    <lineage>
        <taxon>Eukaryota</taxon>
        <taxon>Metazoa</taxon>
        <taxon>Cnidaria</taxon>
        <taxon>Anthozoa</taxon>
        <taxon>Hexacorallia</taxon>
        <taxon>Scleractinia</taxon>
        <taxon>Fungiina</taxon>
        <taxon>Poritidae</taxon>
        <taxon>Porites</taxon>
    </lineage>
</organism>
<dbReference type="EMBL" id="CALNXI010000462">
    <property type="protein sequence ID" value="CAH3027602.1"/>
    <property type="molecule type" value="Genomic_DNA"/>
</dbReference>
<feature type="transmembrane region" description="Helical" evidence="10">
    <location>
        <begin position="188"/>
        <end position="211"/>
    </location>
</feature>
<dbReference type="PANTHER" id="PTHR24246">
    <property type="entry name" value="OLFACTORY RECEPTOR AND ADENOSINE RECEPTOR"/>
    <property type="match status" value="1"/>
</dbReference>
<feature type="domain" description="G-protein coupled receptors family 1 profile" evidence="11">
    <location>
        <begin position="87"/>
        <end position="340"/>
    </location>
</feature>
<evidence type="ECO:0000256" key="9">
    <source>
        <dbReference type="ARBA" id="ARBA00023224"/>
    </source>
</evidence>
<name>A0ABN8MHW8_9CNID</name>
<evidence type="ECO:0000256" key="2">
    <source>
        <dbReference type="ARBA" id="ARBA00022475"/>
    </source>
</evidence>
<evidence type="ECO:0000256" key="3">
    <source>
        <dbReference type="ARBA" id="ARBA00022692"/>
    </source>
</evidence>
<protein>
    <recommendedName>
        <fullName evidence="11">G-protein coupled receptors family 1 profile domain-containing protein</fullName>
    </recommendedName>
</protein>
<feature type="non-terminal residue" evidence="12">
    <location>
        <position position="422"/>
    </location>
</feature>
<dbReference type="InterPro" id="IPR000276">
    <property type="entry name" value="GPCR_Rhodpsn"/>
</dbReference>
<accession>A0ABN8MHW8</accession>
<feature type="transmembrane region" description="Helical" evidence="10">
    <location>
        <begin position="287"/>
        <end position="309"/>
    </location>
</feature>
<dbReference type="SUPFAM" id="SSF81321">
    <property type="entry name" value="Family A G protein-coupled receptor-like"/>
    <property type="match status" value="1"/>
</dbReference>
<evidence type="ECO:0000256" key="4">
    <source>
        <dbReference type="ARBA" id="ARBA00022989"/>
    </source>
</evidence>
<evidence type="ECO:0000256" key="1">
    <source>
        <dbReference type="ARBA" id="ARBA00004651"/>
    </source>
</evidence>
<sequence>MPISLNTIPRIWNPHRGIQNPRLSLNKLYMGREIEEKRRYFYENVTCRGTEKDAGRGTEVMEIEDFSSFAIFVTVLLSLVTIIAVPGNGLVLGIIVRFKKLRTFPNILIGNLALIDFFNALMNVPMYILWLVVDVKWFTGKTLAIMSLFLCHLFILLNIVSTLVLLGNAFLAIELDLKYFTWKTTEKAMTIVTVVWVVCLFGTGLLTWLHWDMDLQDAPLSKYRIAFSLKSQGCLTAIMASFIVTSIVFGVLTFQSIQRKKRQRKKLNLPRLQADTRLQQDIQATKTIAITVLAFLACYIPSVCIGAWVHPEADATVMPWPGHVAYLSMFLSSGINPIIYCYRVRRFRRALKQLLNDPCGKTAFQEEDQDQRFKENKLHHSSRGKKIVDKFDEDSLLQFRNSSRYTRRMALTFQVLETKESS</sequence>
<dbReference type="Pfam" id="PF00001">
    <property type="entry name" value="7tm_1"/>
    <property type="match status" value="1"/>
</dbReference>
<dbReference type="PRINTS" id="PR00237">
    <property type="entry name" value="GPCRRHODOPSN"/>
</dbReference>
<feature type="transmembrane region" description="Helical" evidence="10">
    <location>
        <begin position="237"/>
        <end position="257"/>
    </location>
</feature>
<evidence type="ECO:0000256" key="7">
    <source>
        <dbReference type="ARBA" id="ARBA00023170"/>
    </source>
</evidence>
<keyword evidence="13" id="KW-1185">Reference proteome</keyword>
<feature type="transmembrane region" description="Helical" evidence="10">
    <location>
        <begin position="69"/>
        <end position="96"/>
    </location>
</feature>
<proteinExistence type="predicted"/>
<dbReference type="PANTHER" id="PTHR24246:SF27">
    <property type="entry name" value="ADENOSINE RECEPTOR, ISOFORM A"/>
    <property type="match status" value="1"/>
</dbReference>
<keyword evidence="9" id="KW-0807">Transducer</keyword>
<comment type="caution">
    <text evidence="12">The sequence shown here is derived from an EMBL/GenBank/DDBJ whole genome shotgun (WGS) entry which is preliminary data.</text>
</comment>
<feature type="transmembrane region" description="Helical" evidence="10">
    <location>
        <begin position="108"/>
        <end position="133"/>
    </location>
</feature>
<evidence type="ECO:0000256" key="8">
    <source>
        <dbReference type="ARBA" id="ARBA00023180"/>
    </source>
</evidence>